<dbReference type="AlphaFoldDB" id="A0A286GYY1"/>
<reference evidence="2 3" key="1">
    <citation type="submission" date="2017-09" db="EMBL/GenBank/DDBJ databases">
        <authorList>
            <person name="Ehlers B."/>
            <person name="Leendertz F.H."/>
        </authorList>
    </citation>
    <scope>NUCLEOTIDE SEQUENCE [LARGE SCALE GENOMIC DNA]</scope>
    <source>
        <strain evidence="2 3">USBA 140</strain>
    </source>
</reference>
<dbReference type="EMBL" id="OCNJ01000014">
    <property type="protein sequence ID" value="SOE00730.1"/>
    <property type="molecule type" value="Genomic_DNA"/>
</dbReference>
<proteinExistence type="predicted"/>
<feature type="chain" id="PRO_5013194003" evidence="1">
    <location>
        <begin position="24"/>
        <end position="136"/>
    </location>
</feature>
<evidence type="ECO:0000256" key="1">
    <source>
        <dbReference type="SAM" id="SignalP"/>
    </source>
</evidence>
<keyword evidence="3" id="KW-1185">Reference proteome</keyword>
<keyword evidence="1" id="KW-0732">Signal</keyword>
<protein>
    <submittedName>
        <fullName evidence="2">Uncharacterized protein</fullName>
    </submittedName>
</protein>
<evidence type="ECO:0000313" key="2">
    <source>
        <dbReference type="EMBL" id="SOE00730.1"/>
    </source>
</evidence>
<evidence type="ECO:0000313" key="3">
    <source>
        <dbReference type="Proteomes" id="UP000219621"/>
    </source>
</evidence>
<sequence length="136" mass="14407">MRLRLRLLACALAAAGAALPAQAADGLAGRYSGSTRTEAGIVSVVLEVQPQRIGRTAGTLSFRGVSDWDCNAWVEYAGAVEGTHAFLPRRRNDDGQGIDNGCSMNNAYVEVTGSGPTLRWFKDGKALVEVPLTAEK</sequence>
<gene>
    <name evidence="2" type="ORF">SAMN05421508_1148</name>
</gene>
<dbReference type="Proteomes" id="UP000219621">
    <property type="component" value="Unassembled WGS sequence"/>
</dbReference>
<accession>A0A286GYY1</accession>
<dbReference type="RefSeq" id="WP_097281341.1">
    <property type="nucleotide sequence ID" value="NZ_OCNJ01000014.1"/>
</dbReference>
<feature type="signal peptide" evidence="1">
    <location>
        <begin position="1"/>
        <end position="23"/>
    </location>
</feature>
<organism evidence="2 3">
    <name type="scientific">Caenispirillum bisanense</name>
    <dbReference type="NCBI Taxonomy" id="414052"/>
    <lineage>
        <taxon>Bacteria</taxon>
        <taxon>Pseudomonadati</taxon>
        <taxon>Pseudomonadota</taxon>
        <taxon>Alphaproteobacteria</taxon>
        <taxon>Rhodospirillales</taxon>
        <taxon>Novispirillaceae</taxon>
        <taxon>Caenispirillum</taxon>
    </lineage>
</organism>
<name>A0A286GYY1_9PROT</name>